<protein>
    <submittedName>
        <fullName evidence="1">Uncharacterized protein</fullName>
    </submittedName>
</protein>
<evidence type="ECO:0000313" key="1">
    <source>
        <dbReference type="EMBL" id="ASJ71674.1"/>
    </source>
</evidence>
<accession>A0A2Z2NWY5</accession>
<reference evidence="1 2" key="1">
    <citation type="submission" date="2016-12" db="EMBL/GenBank/DDBJ databases">
        <authorList>
            <person name="Song W.-J."/>
            <person name="Kurnit D.M."/>
        </authorList>
    </citation>
    <scope>NUCLEOTIDE SEQUENCE [LARGE SCALE GENOMIC DNA]</scope>
    <source>
        <strain evidence="1 2">IMCC3135</strain>
    </source>
</reference>
<sequence length="36" mass="4443">MRTVIRLVEMPDWRTLWRLLYKPKSENTPVEVIDTR</sequence>
<dbReference type="EMBL" id="CP018632">
    <property type="protein sequence ID" value="ASJ71674.1"/>
    <property type="molecule type" value="Genomic_DNA"/>
</dbReference>
<proteinExistence type="predicted"/>
<keyword evidence="2" id="KW-1185">Reference proteome</keyword>
<evidence type="ECO:0000313" key="2">
    <source>
        <dbReference type="Proteomes" id="UP000250079"/>
    </source>
</evidence>
<name>A0A2Z2NWY5_9GAMM</name>
<organism evidence="1 2">
    <name type="scientific">Granulosicoccus antarcticus IMCC3135</name>
    <dbReference type="NCBI Taxonomy" id="1192854"/>
    <lineage>
        <taxon>Bacteria</taxon>
        <taxon>Pseudomonadati</taxon>
        <taxon>Pseudomonadota</taxon>
        <taxon>Gammaproteobacteria</taxon>
        <taxon>Chromatiales</taxon>
        <taxon>Granulosicoccaceae</taxon>
        <taxon>Granulosicoccus</taxon>
    </lineage>
</organism>
<dbReference type="Proteomes" id="UP000250079">
    <property type="component" value="Chromosome"/>
</dbReference>
<dbReference type="KEGG" id="gai:IMCC3135_07855"/>
<dbReference type="AlphaFoldDB" id="A0A2Z2NWY5"/>
<gene>
    <name evidence="1" type="ORF">IMCC3135_07855</name>
</gene>